<dbReference type="PROSITE" id="PS50002">
    <property type="entry name" value="SH3"/>
    <property type="match status" value="1"/>
</dbReference>
<proteinExistence type="predicted"/>
<dbReference type="PROSITE" id="PS50009">
    <property type="entry name" value="RASGEF_CAT"/>
    <property type="match status" value="1"/>
</dbReference>
<keyword evidence="2 3" id="KW-0344">Guanine-nucleotide releasing factor</keyword>
<evidence type="ECO:0000256" key="4">
    <source>
        <dbReference type="PROSITE-ProRule" id="PRU00192"/>
    </source>
</evidence>
<name>A0A8H3EN53_9LECA</name>
<dbReference type="GO" id="GO:0007265">
    <property type="term" value="P:Ras protein signal transduction"/>
    <property type="evidence" value="ECO:0007669"/>
    <property type="project" value="TreeGrafter"/>
</dbReference>
<dbReference type="AlphaFoldDB" id="A0A8H3EN53"/>
<feature type="domain" description="SH3" evidence="6">
    <location>
        <begin position="61"/>
        <end position="127"/>
    </location>
</feature>
<dbReference type="InterPro" id="IPR036028">
    <property type="entry name" value="SH3-like_dom_sf"/>
</dbReference>
<feature type="region of interest" description="Disordered" evidence="5">
    <location>
        <begin position="501"/>
        <end position="631"/>
    </location>
</feature>
<protein>
    <recommendedName>
        <fullName evidence="11">Ras GEF</fullName>
    </recommendedName>
</protein>
<evidence type="ECO:0000256" key="3">
    <source>
        <dbReference type="PROSITE-ProRule" id="PRU00168"/>
    </source>
</evidence>
<feature type="compositionally biased region" description="Low complexity" evidence="5">
    <location>
        <begin position="601"/>
        <end position="628"/>
    </location>
</feature>
<feature type="region of interest" description="Disordered" evidence="5">
    <location>
        <begin position="1"/>
        <end position="59"/>
    </location>
</feature>
<dbReference type="Pfam" id="PF00618">
    <property type="entry name" value="RasGEF_N"/>
    <property type="match status" value="1"/>
</dbReference>
<feature type="domain" description="Ras-GEF" evidence="7">
    <location>
        <begin position="828"/>
        <end position="1076"/>
    </location>
</feature>
<accession>A0A8H3EN53</accession>
<evidence type="ECO:0000313" key="9">
    <source>
        <dbReference type="EMBL" id="CAF9908625.1"/>
    </source>
</evidence>
<evidence type="ECO:0000259" key="6">
    <source>
        <dbReference type="PROSITE" id="PS50002"/>
    </source>
</evidence>
<organism evidence="9 10">
    <name type="scientific">Gomphillus americanus</name>
    <dbReference type="NCBI Taxonomy" id="1940652"/>
    <lineage>
        <taxon>Eukaryota</taxon>
        <taxon>Fungi</taxon>
        <taxon>Dikarya</taxon>
        <taxon>Ascomycota</taxon>
        <taxon>Pezizomycotina</taxon>
        <taxon>Lecanoromycetes</taxon>
        <taxon>OSLEUM clade</taxon>
        <taxon>Ostropomycetidae</taxon>
        <taxon>Ostropales</taxon>
        <taxon>Graphidaceae</taxon>
        <taxon>Gomphilloideae</taxon>
        <taxon>Gomphillus</taxon>
    </lineage>
</organism>
<evidence type="ECO:0008006" key="11">
    <source>
        <dbReference type="Google" id="ProtNLM"/>
    </source>
</evidence>
<dbReference type="Gene3D" id="1.20.870.10">
    <property type="entry name" value="Son of sevenless (SoS) protein Chain: S domain 1"/>
    <property type="match status" value="1"/>
</dbReference>
<dbReference type="SUPFAM" id="SSF50044">
    <property type="entry name" value="SH3-domain"/>
    <property type="match status" value="1"/>
</dbReference>
<dbReference type="Gene3D" id="1.10.840.10">
    <property type="entry name" value="Ras guanine-nucleotide exchange factors catalytic domain"/>
    <property type="match status" value="1"/>
</dbReference>
<evidence type="ECO:0000256" key="1">
    <source>
        <dbReference type="ARBA" id="ARBA00022443"/>
    </source>
</evidence>
<dbReference type="SUPFAM" id="SSF48366">
    <property type="entry name" value="Ras GEF"/>
    <property type="match status" value="1"/>
</dbReference>
<sequence>MLHGNESLKLAMPGHVQESTSQSSSSRRPFSMISRGEMTPPLTPALSTEDLTRKQSTDTPTFPTYLRAVYPFHPPCDLDSDTITLPLNQGNIILIHSIHSNGWADGTLLDTAHRGWLPTNYCEEFDSEPLRTLLNALTTFWDSASEGGEGMITMIHGHNLTQGLVAGVRCLLAETECLTRDQALLCKTYGHSGLRKYRKALLFDLSEAVKFFKTCEPTPNGAFLAEDDLNQLVLKTFKVIVRAVKFHDVWSQQAEVSDHSRILREMPVPPTPPSETTSFSYTQDDFELVETTPRITPLEDDVEPQQPIQKQSVLPRRDSSLRPSLQSPDCLYHRISWSKPAGQQNNRLASTRLISTNDGFLSYLAIFLSIHLTTQTSTEVLVATQQAVNAGRALLTVVEAVWDRGLCKSESLQHARDKMYKKITRLVHAAQRIFSSPDHDDSELNTRKHLSQSALSCVKGATECVTATRAALEVIGDFEFETIEEEKTDEEESCDASDYTIVQDFPLPPEHKPQDSPALEEEEDQSTPTHQSTIKSVNIPSSRLSVSSILQPPPSLTDCSSVGDASPLSPVSVHTQSYPRRIVNLDAQPDNSPTDSDANLNQSWSSSTLNRSQSSTTLTDSTYSLDPSSCDDDLEEQVKRTTHAHELLFNREGLVSGGTLPALVERLTTSDARPDHVFFSSFFLTFRLFTTPEAFARALVQRYHYIEGYKTSTAVVRLRVYNVFKIWMESNWRHESDDSALLTIRNFAQDDLVLAYPSASSRLLELVLSASGERTPRGLTTKASVEQFSRLTTPKDAAVPMTMMNKHQTALLKTWQEGIAKPCVTDFDPLEIARQLTIKASALFCSIQPEELLATEWTKKSSSQATNVRAMSTLSTDLTNLVADDVLQHDDHAKRAKVIKHWIKVASKCLELNNYDSLMAIVCSLNSTPVLRLKKTWESIGSKTKAAFEQLTSVVDVSKNYTNLRQRLATLVTPTLPFLGVYLTDLTFVEAGNAGTRNLPGFTSSAPVTAINFDKYAKTAKIVFELQRFQTPYALQEIPEFQAWLQEQLDQVRCSMDTGSSPVTKLYRRSCVLEPRASSVSRSTATTRVPQLTRTQSDFLSTYFK</sequence>
<dbReference type="InterPro" id="IPR001452">
    <property type="entry name" value="SH3_domain"/>
</dbReference>
<dbReference type="PANTHER" id="PTHR23113:SF354">
    <property type="entry name" value="BUD SITE SELECTION PROTEIN 5"/>
    <property type="match status" value="1"/>
</dbReference>
<dbReference type="InterPro" id="IPR036964">
    <property type="entry name" value="RASGEF_cat_dom_sf"/>
</dbReference>
<feature type="compositionally biased region" description="Polar residues" evidence="5">
    <location>
        <begin position="526"/>
        <end position="550"/>
    </location>
</feature>
<dbReference type="OrthoDB" id="546434at2759"/>
<dbReference type="GO" id="GO:0005886">
    <property type="term" value="C:plasma membrane"/>
    <property type="evidence" value="ECO:0007669"/>
    <property type="project" value="TreeGrafter"/>
</dbReference>
<reference evidence="9" key="1">
    <citation type="submission" date="2021-03" db="EMBL/GenBank/DDBJ databases">
        <authorList>
            <person name="Tagirdzhanova G."/>
        </authorList>
    </citation>
    <scope>NUCLEOTIDE SEQUENCE</scope>
</reference>
<dbReference type="CDD" id="cd06224">
    <property type="entry name" value="REM"/>
    <property type="match status" value="1"/>
</dbReference>
<dbReference type="InterPro" id="IPR001895">
    <property type="entry name" value="RASGEF_cat_dom"/>
</dbReference>
<evidence type="ECO:0000256" key="5">
    <source>
        <dbReference type="SAM" id="MobiDB-lite"/>
    </source>
</evidence>
<keyword evidence="10" id="KW-1185">Reference proteome</keyword>
<feature type="compositionally biased region" description="Low complexity" evidence="5">
    <location>
        <begin position="19"/>
        <end position="35"/>
    </location>
</feature>
<dbReference type="Gene3D" id="2.30.30.40">
    <property type="entry name" value="SH3 Domains"/>
    <property type="match status" value="1"/>
</dbReference>
<dbReference type="SMART" id="SM00229">
    <property type="entry name" value="RasGEFN"/>
    <property type="match status" value="1"/>
</dbReference>
<evidence type="ECO:0000256" key="2">
    <source>
        <dbReference type="ARBA" id="ARBA00022658"/>
    </source>
</evidence>
<evidence type="ECO:0000259" key="8">
    <source>
        <dbReference type="PROSITE" id="PS50212"/>
    </source>
</evidence>
<dbReference type="InterPro" id="IPR008937">
    <property type="entry name" value="Ras-like_GEF"/>
</dbReference>
<dbReference type="InterPro" id="IPR000651">
    <property type="entry name" value="Ras-like_Gua-exchang_fac_N"/>
</dbReference>
<keyword evidence="1 4" id="KW-0728">SH3 domain</keyword>
<dbReference type="Pfam" id="PF00617">
    <property type="entry name" value="RasGEF"/>
    <property type="match status" value="1"/>
</dbReference>
<evidence type="ECO:0000259" key="7">
    <source>
        <dbReference type="PROSITE" id="PS50009"/>
    </source>
</evidence>
<dbReference type="EMBL" id="CAJPDQ010000004">
    <property type="protein sequence ID" value="CAF9908625.1"/>
    <property type="molecule type" value="Genomic_DNA"/>
</dbReference>
<dbReference type="PROSITE" id="PS50212">
    <property type="entry name" value="RASGEF_NTER"/>
    <property type="match status" value="1"/>
</dbReference>
<feature type="compositionally biased region" description="Polar residues" evidence="5">
    <location>
        <begin position="589"/>
        <end position="600"/>
    </location>
</feature>
<dbReference type="SMART" id="SM00147">
    <property type="entry name" value="RasGEF"/>
    <property type="match status" value="1"/>
</dbReference>
<gene>
    <name evidence="9" type="ORF">GOMPHAMPRED_006219</name>
</gene>
<dbReference type="InterPro" id="IPR023578">
    <property type="entry name" value="Ras_GEF_dom_sf"/>
</dbReference>
<dbReference type="GO" id="GO:0005085">
    <property type="term" value="F:guanyl-nucleotide exchange factor activity"/>
    <property type="evidence" value="ECO:0007669"/>
    <property type="project" value="UniProtKB-KW"/>
</dbReference>
<dbReference type="PANTHER" id="PTHR23113">
    <property type="entry name" value="GUANINE NUCLEOTIDE EXCHANGE FACTOR"/>
    <property type="match status" value="1"/>
</dbReference>
<dbReference type="SMART" id="SM00326">
    <property type="entry name" value="SH3"/>
    <property type="match status" value="1"/>
</dbReference>
<evidence type="ECO:0000313" key="10">
    <source>
        <dbReference type="Proteomes" id="UP000664169"/>
    </source>
</evidence>
<feature type="region of interest" description="Disordered" evidence="5">
    <location>
        <begin position="296"/>
        <end position="322"/>
    </location>
</feature>
<comment type="caution">
    <text evidence="9">The sequence shown here is derived from an EMBL/GenBank/DDBJ whole genome shotgun (WGS) entry which is preliminary data.</text>
</comment>
<feature type="domain" description="N-terminal Ras-GEF" evidence="8">
    <location>
        <begin position="651"/>
        <end position="771"/>
    </location>
</feature>
<dbReference type="Proteomes" id="UP000664169">
    <property type="component" value="Unassembled WGS sequence"/>
</dbReference>
<dbReference type="CDD" id="cd00155">
    <property type="entry name" value="RasGEF"/>
    <property type="match status" value="1"/>
</dbReference>